<organism evidence="2 3">
    <name type="scientific">Chryseobacterium jejuense</name>
    <dbReference type="NCBI Taxonomy" id="445960"/>
    <lineage>
        <taxon>Bacteria</taxon>
        <taxon>Pseudomonadati</taxon>
        <taxon>Bacteroidota</taxon>
        <taxon>Flavobacteriia</taxon>
        <taxon>Flavobacteriales</taxon>
        <taxon>Weeksellaceae</taxon>
        <taxon>Chryseobacterium group</taxon>
        <taxon>Chryseobacterium</taxon>
    </lineage>
</organism>
<dbReference type="RefSeq" id="WP_228436047.1">
    <property type="nucleotide sequence ID" value="NZ_FNEG01000010.1"/>
</dbReference>
<dbReference type="Proteomes" id="UP000199426">
    <property type="component" value="Unassembled WGS sequence"/>
</dbReference>
<evidence type="ECO:0000313" key="2">
    <source>
        <dbReference type="EMBL" id="SDJ90355.1"/>
    </source>
</evidence>
<feature type="coiled-coil region" evidence="1">
    <location>
        <begin position="308"/>
        <end position="335"/>
    </location>
</feature>
<name>A0ABY0QCF6_CHRJE</name>
<keyword evidence="3" id="KW-1185">Reference proteome</keyword>
<dbReference type="EMBL" id="FNEG01000010">
    <property type="protein sequence ID" value="SDJ90355.1"/>
    <property type="molecule type" value="Genomic_DNA"/>
</dbReference>
<reference evidence="2 3" key="1">
    <citation type="submission" date="2016-10" db="EMBL/GenBank/DDBJ databases">
        <authorList>
            <person name="Varghese N."/>
            <person name="Submissions S."/>
        </authorList>
    </citation>
    <scope>NUCLEOTIDE SEQUENCE [LARGE SCALE GENOMIC DNA]</scope>
    <source>
        <strain evidence="2 3">DSM 19299</strain>
    </source>
</reference>
<comment type="caution">
    <text evidence="2">The sequence shown here is derived from an EMBL/GenBank/DDBJ whole genome shotgun (WGS) entry which is preliminary data.</text>
</comment>
<protein>
    <submittedName>
        <fullName evidence="2">Uncharacterized protein</fullName>
    </submittedName>
</protein>
<evidence type="ECO:0000256" key="1">
    <source>
        <dbReference type="SAM" id="Coils"/>
    </source>
</evidence>
<gene>
    <name evidence="2" type="ORF">SAMN05421542_4646</name>
</gene>
<evidence type="ECO:0000313" key="3">
    <source>
        <dbReference type="Proteomes" id="UP000199426"/>
    </source>
</evidence>
<keyword evidence="1" id="KW-0175">Coiled coil</keyword>
<proteinExistence type="predicted"/>
<accession>A0ABY0QCF6</accession>
<sequence>MNKYFWVYYQFKMRKTLLFSLTLAATLMFGQTLIEKQMMNARATGYAIIAAKNPGLDFAVMVIPWDGVNSLEYNANNQINYAWHPQAVVKGNSFDQPFDGSEFTTYSSFLTSQAQFDQFKSTGTQWWIICSAMPAFNSRISGNQNNQNVGVGIENPLYNLDVKGTFRVGYSGYLTYNGAADLLFNYPLRGSGGRAMVHDDGNVLALNYGNDFTGGTRLGTSLLVKGNNALLQGKFEAKEIKVTLTPTADFVFDENYGLPKLEDVEKHIKEKKHLPEIASAKEMEKEGVNVGEFQIKLLQKIEELTLYTIEQNKQLKKLQENNDKLIKEVYELKSNRK</sequence>